<keyword evidence="1" id="KW-0694">RNA-binding</keyword>
<evidence type="ECO:0000313" key="6">
    <source>
        <dbReference type="Proteomes" id="UP000653305"/>
    </source>
</evidence>
<feature type="compositionally biased region" description="Pro residues" evidence="3">
    <location>
        <begin position="128"/>
        <end position="137"/>
    </location>
</feature>
<comment type="caution">
    <text evidence="5">The sequence shown here is derived from an EMBL/GenBank/DDBJ whole genome shotgun (WGS) entry which is preliminary data.</text>
</comment>
<feature type="coiled-coil region" evidence="2">
    <location>
        <begin position="42"/>
        <end position="69"/>
    </location>
</feature>
<dbReference type="Proteomes" id="UP000653305">
    <property type="component" value="Unassembled WGS sequence"/>
</dbReference>
<dbReference type="InterPro" id="IPR000504">
    <property type="entry name" value="RRM_dom"/>
</dbReference>
<reference evidence="5" key="1">
    <citation type="submission" date="2020-07" db="EMBL/GenBank/DDBJ databases">
        <title>Ethylene signaling mediates host invasion by parasitic plants.</title>
        <authorList>
            <person name="Yoshida S."/>
        </authorList>
    </citation>
    <scope>NUCLEOTIDE SEQUENCE</scope>
    <source>
        <strain evidence="5">Okayama</strain>
    </source>
</reference>
<proteinExistence type="predicted"/>
<dbReference type="GO" id="GO:0003723">
    <property type="term" value="F:RNA binding"/>
    <property type="evidence" value="ECO:0007669"/>
    <property type="project" value="UniProtKB-UniRule"/>
</dbReference>
<dbReference type="OrthoDB" id="10250120at2759"/>
<keyword evidence="6" id="KW-1185">Reference proteome</keyword>
<dbReference type="SUPFAM" id="SSF54928">
    <property type="entry name" value="RNA-binding domain, RBD"/>
    <property type="match status" value="1"/>
</dbReference>
<evidence type="ECO:0000313" key="5">
    <source>
        <dbReference type="EMBL" id="GFP92491.1"/>
    </source>
</evidence>
<evidence type="ECO:0000259" key="4">
    <source>
        <dbReference type="PROSITE" id="PS50102"/>
    </source>
</evidence>
<gene>
    <name evidence="5" type="ORF">PHJA_001393300</name>
</gene>
<evidence type="ECO:0000256" key="2">
    <source>
        <dbReference type="SAM" id="Coils"/>
    </source>
</evidence>
<feature type="domain" description="RRM" evidence="4">
    <location>
        <begin position="55"/>
        <end position="116"/>
    </location>
</feature>
<dbReference type="Pfam" id="PF00076">
    <property type="entry name" value="RRM_1"/>
    <property type="match status" value="1"/>
</dbReference>
<dbReference type="PROSITE" id="PS50102">
    <property type="entry name" value="RRM"/>
    <property type="match status" value="1"/>
</dbReference>
<name>A0A830CDY0_9LAMI</name>
<sequence length="137" mass="15299">MHRTLDRVENVLQVITDAESSKMILDAIQSSTHAFKENQISVEEVEACLEEVAENIDSLKQLDKALRKLFAFRSIRPIKGFWIITYASEDEAEKAITQMNGKPLNGRVIFVDYAKPRSGSSSGMPISKGPPEPTPHN</sequence>
<dbReference type="AlphaFoldDB" id="A0A830CDY0"/>
<evidence type="ECO:0000256" key="3">
    <source>
        <dbReference type="SAM" id="MobiDB-lite"/>
    </source>
</evidence>
<dbReference type="InterPro" id="IPR035979">
    <property type="entry name" value="RBD_domain_sf"/>
</dbReference>
<feature type="region of interest" description="Disordered" evidence="3">
    <location>
        <begin position="116"/>
        <end position="137"/>
    </location>
</feature>
<protein>
    <submittedName>
        <fullName evidence="5">Embryonic polyadenylate-binding protein</fullName>
    </submittedName>
</protein>
<dbReference type="Gene3D" id="3.30.70.330">
    <property type="match status" value="1"/>
</dbReference>
<dbReference type="EMBL" id="BMAC01000280">
    <property type="protein sequence ID" value="GFP92491.1"/>
    <property type="molecule type" value="Genomic_DNA"/>
</dbReference>
<organism evidence="5 6">
    <name type="scientific">Phtheirospermum japonicum</name>
    <dbReference type="NCBI Taxonomy" id="374723"/>
    <lineage>
        <taxon>Eukaryota</taxon>
        <taxon>Viridiplantae</taxon>
        <taxon>Streptophyta</taxon>
        <taxon>Embryophyta</taxon>
        <taxon>Tracheophyta</taxon>
        <taxon>Spermatophyta</taxon>
        <taxon>Magnoliopsida</taxon>
        <taxon>eudicotyledons</taxon>
        <taxon>Gunneridae</taxon>
        <taxon>Pentapetalae</taxon>
        <taxon>asterids</taxon>
        <taxon>lamiids</taxon>
        <taxon>Lamiales</taxon>
        <taxon>Orobanchaceae</taxon>
        <taxon>Orobanchaceae incertae sedis</taxon>
        <taxon>Phtheirospermum</taxon>
    </lineage>
</organism>
<evidence type="ECO:0000256" key="1">
    <source>
        <dbReference type="PROSITE-ProRule" id="PRU00176"/>
    </source>
</evidence>
<dbReference type="InterPro" id="IPR012677">
    <property type="entry name" value="Nucleotide-bd_a/b_plait_sf"/>
</dbReference>
<accession>A0A830CDY0</accession>
<keyword evidence="2" id="KW-0175">Coiled coil</keyword>